<keyword evidence="2" id="KW-0862">Zinc</keyword>
<proteinExistence type="inferred from homology"/>
<sequence length="337" mass="36027">MKAVAYQTAGSIDRADALVDIELPRPIPAPRDLLVQVAAISVNPVDTKIRKNVSAEPGQWKVLGWDAVGTVIETGSDVTSFKAGDEVFYAGSLVRPGANSQLHLVDERIVGHKPASLSNAESAALPLTAITAYEMLFDRLDVLKPVPGAANAIVIIGGAGGVGSIAIQLARALTDLTVIATASRPETQAWAKELGAHHVIDHSRPIAEQVQALGLGDPAFVFSTTETHRHLHEIIQLISPQGRFGLIDDPESLDAVGFKRKAVSLHWELMFTRSLYQTADMAEQGRLLNEISNLIDAGRIKTTVTETLSPINAENLRKAHGIIESGKAKGKVVLEGF</sequence>
<protein>
    <recommendedName>
        <fullName evidence="2">Zinc-type alcohol dehydrogenase-like protein</fullName>
    </recommendedName>
</protein>
<dbReference type="Gene3D" id="3.40.50.720">
    <property type="entry name" value="NAD(P)-binding Rossmann-like Domain"/>
    <property type="match status" value="1"/>
</dbReference>
<name>A0ABT8SYP8_9HYPH</name>
<dbReference type="SUPFAM" id="SSF50129">
    <property type="entry name" value="GroES-like"/>
    <property type="match status" value="1"/>
</dbReference>
<keyword evidence="2" id="KW-0479">Metal-binding</keyword>
<dbReference type="InterPro" id="IPR013154">
    <property type="entry name" value="ADH-like_N"/>
</dbReference>
<dbReference type="Proteomes" id="UP001169006">
    <property type="component" value="Unassembled WGS sequence"/>
</dbReference>
<dbReference type="InterPro" id="IPR036291">
    <property type="entry name" value="NAD(P)-bd_dom_sf"/>
</dbReference>
<dbReference type="NCBIfam" id="TIGR02817">
    <property type="entry name" value="adh_fam_1"/>
    <property type="match status" value="1"/>
</dbReference>
<dbReference type="PANTHER" id="PTHR44154">
    <property type="entry name" value="QUINONE OXIDOREDUCTASE"/>
    <property type="match status" value="1"/>
</dbReference>
<dbReference type="Gene3D" id="3.90.180.10">
    <property type="entry name" value="Medium-chain alcohol dehydrogenases, catalytic domain"/>
    <property type="match status" value="1"/>
</dbReference>
<dbReference type="RefSeq" id="WP_302077257.1">
    <property type="nucleotide sequence ID" value="NZ_JAUKWQ010000003.1"/>
</dbReference>
<dbReference type="Pfam" id="PF13602">
    <property type="entry name" value="ADH_zinc_N_2"/>
    <property type="match status" value="1"/>
</dbReference>
<reference evidence="4" key="1">
    <citation type="journal article" date="2015" name="Int. J. Syst. Evol. Microbiol.">
        <title>Rhizobium oryzicola sp. nov., potential plant-growth-promoting endophytic bacteria isolated from rice roots.</title>
        <authorList>
            <person name="Zhang X.X."/>
            <person name="Gao J.S."/>
            <person name="Cao Y.H."/>
            <person name="Sheirdil R.A."/>
            <person name="Wang X.C."/>
            <person name="Zhang L."/>
        </authorList>
    </citation>
    <scope>NUCLEOTIDE SEQUENCE</scope>
    <source>
        <strain evidence="4">05753</strain>
    </source>
</reference>
<dbReference type="EMBL" id="JAUKWQ010000003">
    <property type="protein sequence ID" value="MDO1583101.1"/>
    <property type="molecule type" value="Genomic_DNA"/>
</dbReference>
<dbReference type="Pfam" id="PF08240">
    <property type="entry name" value="ADH_N"/>
    <property type="match status" value="1"/>
</dbReference>
<dbReference type="SMART" id="SM00829">
    <property type="entry name" value="PKS_ER"/>
    <property type="match status" value="1"/>
</dbReference>
<dbReference type="PANTHER" id="PTHR44154:SF1">
    <property type="entry name" value="QUINONE OXIDOREDUCTASE"/>
    <property type="match status" value="1"/>
</dbReference>
<reference evidence="4" key="2">
    <citation type="submission" date="2023-07" db="EMBL/GenBank/DDBJ databases">
        <authorList>
            <person name="Sun H."/>
        </authorList>
    </citation>
    <scope>NUCLEOTIDE SEQUENCE</scope>
    <source>
        <strain evidence="4">05753</strain>
    </source>
</reference>
<evidence type="ECO:0000259" key="3">
    <source>
        <dbReference type="SMART" id="SM00829"/>
    </source>
</evidence>
<dbReference type="InterPro" id="IPR020843">
    <property type="entry name" value="ER"/>
</dbReference>
<evidence type="ECO:0000313" key="4">
    <source>
        <dbReference type="EMBL" id="MDO1583101.1"/>
    </source>
</evidence>
<dbReference type="InterPro" id="IPR051603">
    <property type="entry name" value="Zinc-ADH_QOR/CCCR"/>
</dbReference>
<organism evidence="4 5">
    <name type="scientific">Rhizobium oryzicola</name>
    <dbReference type="NCBI Taxonomy" id="1232668"/>
    <lineage>
        <taxon>Bacteria</taxon>
        <taxon>Pseudomonadati</taxon>
        <taxon>Pseudomonadota</taxon>
        <taxon>Alphaproteobacteria</taxon>
        <taxon>Hyphomicrobiales</taxon>
        <taxon>Rhizobiaceae</taxon>
        <taxon>Rhizobium/Agrobacterium group</taxon>
        <taxon>Rhizobium</taxon>
    </lineage>
</organism>
<keyword evidence="5" id="KW-1185">Reference proteome</keyword>
<comment type="caution">
    <text evidence="4">The sequence shown here is derived from an EMBL/GenBank/DDBJ whole genome shotgun (WGS) entry which is preliminary data.</text>
</comment>
<keyword evidence="2" id="KW-0560">Oxidoreductase</keyword>
<dbReference type="CDD" id="cd08252">
    <property type="entry name" value="AL_MDR"/>
    <property type="match status" value="1"/>
</dbReference>
<dbReference type="InterPro" id="IPR011032">
    <property type="entry name" value="GroES-like_sf"/>
</dbReference>
<feature type="domain" description="Enoyl reductase (ER)" evidence="3">
    <location>
        <begin position="10"/>
        <end position="334"/>
    </location>
</feature>
<evidence type="ECO:0000313" key="5">
    <source>
        <dbReference type="Proteomes" id="UP001169006"/>
    </source>
</evidence>
<keyword evidence="1" id="KW-0521">NADP</keyword>
<accession>A0ABT8SYP8</accession>
<dbReference type="SUPFAM" id="SSF51735">
    <property type="entry name" value="NAD(P)-binding Rossmann-fold domains"/>
    <property type="match status" value="1"/>
</dbReference>
<dbReference type="InterPro" id="IPR014182">
    <property type="entry name" value="ADH_Zn_typ-1"/>
</dbReference>
<gene>
    <name evidence="4" type="ORF">Q2T52_13500</name>
</gene>
<evidence type="ECO:0000256" key="1">
    <source>
        <dbReference type="ARBA" id="ARBA00022857"/>
    </source>
</evidence>
<evidence type="ECO:0000256" key="2">
    <source>
        <dbReference type="RuleBase" id="RU364000"/>
    </source>
</evidence>
<comment type="similarity">
    <text evidence="2">Belongs to the zinc-containing alcohol dehydrogenase family. Quinone oxidoreductase subfamily.</text>
</comment>